<organism evidence="1 2">
    <name type="scientific">Hondaea fermentalgiana</name>
    <dbReference type="NCBI Taxonomy" id="2315210"/>
    <lineage>
        <taxon>Eukaryota</taxon>
        <taxon>Sar</taxon>
        <taxon>Stramenopiles</taxon>
        <taxon>Bigyra</taxon>
        <taxon>Labyrinthulomycetes</taxon>
        <taxon>Thraustochytrida</taxon>
        <taxon>Thraustochytriidae</taxon>
        <taxon>Hondaea</taxon>
    </lineage>
</organism>
<dbReference type="EMBL" id="BEYU01000040">
    <property type="protein sequence ID" value="GBG28423.1"/>
    <property type="molecule type" value="Genomic_DNA"/>
</dbReference>
<gene>
    <name evidence="1" type="ORF">FCC1311_046462</name>
</gene>
<comment type="caution">
    <text evidence="1">The sequence shown here is derived from an EMBL/GenBank/DDBJ whole genome shotgun (WGS) entry which is preliminary data.</text>
</comment>
<dbReference type="AlphaFoldDB" id="A0A2R5GIE2"/>
<proteinExistence type="predicted"/>
<keyword evidence="2" id="KW-1185">Reference proteome</keyword>
<evidence type="ECO:0000313" key="2">
    <source>
        <dbReference type="Proteomes" id="UP000241890"/>
    </source>
</evidence>
<dbReference type="Proteomes" id="UP000241890">
    <property type="component" value="Unassembled WGS sequence"/>
</dbReference>
<reference evidence="1 2" key="1">
    <citation type="submission" date="2017-12" db="EMBL/GenBank/DDBJ databases">
        <title>Sequencing, de novo assembly and annotation of complete genome of a new Thraustochytrid species, strain FCC1311.</title>
        <authorList>
            <person name="Sedici K."/>
            <person name="Godart F."/>
            <person name="Aiese Cigliano R."/>
            <person name="Sanseverino W."/>
            <person name="Barakat M."/>
            <person name="Ortet P."/>
            <person name="Marechal E."/>
            <person name="Cagnac O."/>
            <person name="Amato A."/>
        </authorList>
    </citation>
    <scope>NUCLEOTIDE SEQUENCE [LARGE SCALE GENOMIC DNA]</scope>
</reference>
<dbReference type="InParanoid" id="A0A2R5GIE2"/>
<evidence type="ECO:0000313" key="1">
    <source>
        <dbReference type="EMBL" id="GBG28423.1"/>
    </source>
</evidence>
<protein>
    <submittedName>
        <fullName evidence="1">Uncharacterized protein</fullName>
    </submittedName>
</protein>
<sequence length="107" mass="11452">MAGRRMVDGVCYASGSRIRLRTSSGVQGVQPTMSTASTGARPGVHGADSMCIGVQACLLMAGYLIVKDIVDYLHTFEPGLQMSSTAFPWQRNEMRTLTANQPGNSKV</sequence>
<name>A0A2R5GIE2_9STRA</name>
<accession>A0A2R5GIE2</accession>